<evidence type="ECO:0000256" key="4">
    <source>
        <dbReference type="ARBA" id="ARBA00022960"/>
    </source>
</evidence>
<keyword evidence="8" id="KW-1185">Reference proteome</keyword>
<dbReference type="SUPFAM" id="SSF53067">
    <property type="entry name" value="Actin-like ATPase domain"/>
    <property type="match status" value="2"/>
</dbReference>
<dbReference type="PANTHER" id="PTHR42749:SF1">
    <property type="entry name" value="CELL SHAPE-DETERMINING PROTEIN MREB"/>
    <property type="match status" value="1"/>
</dbReference>
<evidence type="ECO:0000256" key="2">
    <source>
        <dbReference type="ARBA" id="ARBA00022741"/>
    </source>
</evidence>
<dbReference type="PANTHER" id="PTHR42749">
    <property type="entry name" value="CELL SHAPE-DETERMINING PROTEIN MREB"/>
    <property type="match status" value="1"/>
</dbReference>
<keyword evidence="2 6" id="KW-0547">Nucleotide-binding</keyword>
<evidence type="ECO:0000313" key="8">
    <source>
        <dbReference type="Proteomes" id="UP001207605"/>
    </source>
</evidence>
<dbReference type="InterPro" id="IPR004753">
    <property type="entry name" value="MreB"/>
</dbReference>
<organism evidence="7 8">
    <name type="scientific">Dorea ammoniilytica</name>
    <dbReference type="NCBI Taxonomy" id="2981788"/>
    <lineage>
        <taxon>Bacteria</taxon>
        <taxon>Bacillati</taxon>
        <taxon>Bacillota</taxon>
        <taxon>Clostridia</taxon>
        <taxon>Lachnospirales</taxon>
        <taxon>Lachnospiraceae</taxon>
        <taxon>Dorea</taxon>
    </lineage>
</organism>
<gene>
    <name evidence="6" type="primary">mreB</name>
    <name evidence="7" type="ORF">OCV65_01690</name>
</gene>
<accession>A0ABT2S2Z1</accession>
<dbReference type="PRINTS" id="PR01652">
    <property type="entry name" value="SHAPEPROTEIN"/>
</dbReference>
<comment type="similarity">
    <text evidence="5 6">Belongs to the FtsA/MreB family.</text>
</comment>
<dbReference type="RefSeq" id="WP_118451930.1">
    <property type="nucleotide sequence ID" value="NZ_JAOQJV010000001.1"/>
</dbReference>
<evidence type="ECO:0000256" key="1">
    <source>
        <dbReference type="ARBA" id="ARBA00022490"/>
    </source>
</evidence>
<feature type="binding site" evidence="6">
    <location>
        <begin position="155"/>
        <end position="157"/>
    </location>
    <ligand>
        <name>ATP</name>
        <dbReference type="ChEBI" id="CHEBI:30616"/>
    </ligand>
</feature>
<keyword evidence="4 6" id="KW-0133">Cell shape</keyword>
<comment type="caution">
    <text evidence="7">The sequence shown here is derived from an EMBL/GenBank/DDBJ whole genome shotgun (WGS) entry which is preliminary data.</text>
</comment>
<evidence type="ECO:0000256" key="5">
    <source>
        <dbReference type="ARBA" id="ARBA00023458"/>
    </source>
</evidence>
<reference evidence="7 8" key="1">
    <citation type="journal article" date="2021" name="ISME Commun">
        <title>Automated analysis of genomic sequences facilitates high-throughput and comprehensive description of bacteria.</title>
        <authorList>
            <person name="Hitch T.C.A."/>
        </authorList>
    </citation>
    <scope>NUCLEOTIDE SEQUENCE [LARGE SCALE GENOMIC DNA]</scope>
    <source>
        <strain evidence="7 8">Sanger_02</strain>
    </source>
</reference>
<keyword evidence="3 6" id="KW-0067">ATP-binding</keyword>
<dbReference type="Proteomes" id="UP001207605">
    <property type="component" value="Unassembled WGS sequence"/>
</dbReference>
<comment type="caution">
    <text evidence="6">Lacks conserved residue(s) required for the propagation of feature annotation.</text>
</comment>
<evidence type="ECO:0000256" key="3">
    <source>
        <dbReference type="ARBA" id="ARBA00022840"/>
    </source>
</evidence>
<dbReference type="EMBL" id="JAOQJV010000001">
    <property type="protein sequence ID" value="MCU6698958.1"/>
    <property type="molecule type" value="Genomic_DNA"/>
</dbReference>
<dbReference type="HAMAP" id="MF_02207">
    <property type="entry name" value="MreB"/>
    <property type="match status" value="1"/>
</dbReference>
<comment type="function">
    <text evidence="6">Forms membrane-associated dynamic filaments that are essential for cell shape determination. Acts by regulating cell wall synthesis and cell elongation, and thus cell shape. A feedback loop between cell geometry and MreB localization may maintain elongated cell shape by targeting cell wall growth to regions of negative cell wall curvature.</text>
</comment>
<proteinExistence type="inferred from homology"/>
<name>A0ABT2S2Z1_9FIRM</name>
<sequence length="340" mass="37983">MAKNVYGLDLGSYEIKVYDKKSDTIWKEKNVIAIKEDREIFAVGDQAYEMYEKTPPDIQVQFPMENGVISRFNDMQYLLQNLLKKERHFARGSAYVIAVPTDVTEVEKKAFFDLVVHSTARAREVNIVERGIADAIGLNLDVENTKGLFIVNFGGATTELSIIAGGGLVLNQLLKVGGSDLDQAVAQLVRYNHDFLIGHQTAETLRRNFGVFSDDDNAVMTAAGRDLITGIPQRREISINLVRAAVKEPLEQCVQAIMALMDRTPPEIRKSIRRNGIFLTGGVANLPGLELYLEEMTGIRTHTAIDPDICAVTGLKNIIGSKDLKKLAYSMIEDNYRWMR</sequence>
<dbReference type="Gene3D" id="3.30.420.40">
    <property type="match status" value="2"/>
</dbReference>
<evidence type="ECO:0000313" key="7">
    <source>
        <dbReference type="EMBL" id="MCU6698958.1"/>
    </source>
</evidence>
<protein>
    <recommendedName>
        <fullName evidence="6">Cell shape-determining protein MreB</fullName>
    </recommendedName>
</protein>
<comment type="subunit">
    <text evidence="6">Forms polymers.</text>
</comment>
<dbReference type="InterPro" id="IPR043129">
    <property type="entry name" value="ATPase_NBD"/>
</dbReference>
<comment type="subcellular location">
    <subcellularLocation>
        <location evidence="6">Cytoplasm</location>
    </subcellularLocation>
    <text evidence="6">Membrane-associated.</text>
</comment>
<dbReference type="InterPro" id="IPR056546">
    <property type="entry name" value="MreB_MamK-like"/>
</dbReference>
<keyword evidence="1 6" id="KW-0963">Cytoplasm</keyword>
<dbReference type="Pfam" id="PF06723">
    <property type="entry name" value="MreB_Mbl"/>
    <property type="match status" value="1"/>
</dbReference>
<evidence type="ECO:0000256" key="6">
    <source>
        <dbReference type="HAMAP-Rule" id="MF_02207"/>
    </source>
</evidence>